<dbReference type="InterPro" id="IPR050493">
    <property type="entry name" value="FAD-dep_Monooxygenase_BioMet"/>
</dbReference>
<evidence type="ECO:0000259" key="6">
    <source>
        <dbReference type="PROSITE" id="PS50213"/>
    </source>
</evidence>
<dbReference type="PRINTS" id="PR00420">
    <property type="entry name" value="RNGMNOXGNASE"/>
</dbReference>
<dbReference type="SUPFAM" id="SSF82153">
    <property type="entry name" value="FAS1 domain"/>
    <property type="match status" value="1"/>
</dbReference>
<keyword evidence="2" id="KW-0285">Flavoprotein</keyword>
<evidence type="ECO:0000313" key="8">
    <source>
        <dbReference type="Proteomes" id="UP000054988"/>
    </source>
</evidence>
<comment type="similarity">
    <text evidence="1">Belongs to the paxM FAD-dependent monooxygenase family.</text>
</comment>
<evidence type="ECO:0000256" key="1">
    <source>
        <dbReference type="ARBA" id="ARBA00007992"/>
    </source>
</evidence>
<dbReference type="PANTHER" id="PTHR13789:SF147">
    <property type="entry name" value="PUTATIVE (AFU_ORTHOLOGUE AFUA_2G01950)-RELATED"/>
    <property type="match status" value="1"/>
</dbReference>
<proteinExistence type="inferred from homology"/>
<keyword evidence="3" id="KW-0274">FAD</keyword>
<name>A0A0W0GA47_MONRR</name>
<dbReference type="PROSITE" id="PS50213">
    <property type="entry name" value="FAS1"/>
    <property type="match status" value="1"/>
</dbReference>
<evidence type="ECO:0000313" key="7">
    <source>
        <dbReference type="EMBL" id="KTB45400.1"/>
    </source>
</evidence>
<dbReference type="eggNOG" id="KOG2614">
    <property type="taxonomic scope" value="Eukaryota"/>
</dbReference>
<reference evidence="7 8" key="1">
    <citation type="submission" date="2015-12" db="EMBL/GenBank/DDBJ databases">
        <title>Draft genome sequence of Moniliophthora roreri, the causal agent of frosty pod rot of cacao.</title>
        <authorList>
            <person name="Aime M.C."/>
            <person name="Diaz-Valderrama J.R."/>
            <person name="Kijpornyongpan T."/>
            <person name="Phillips-Mora W."/>
        </authorList>
    </citation>
    <scope>NUCLEOTIDE SEQUENCE [LARGE SCALE GENOMIC DNA]</scope>
    <source>
        <strain evidence="7 8">MCA 2952</strain>
    </source>
</reference>
<dbReference type="Pfam" id="PF02469">
    <property type="entry name" value="Fasciclin"/>
    <property type="match status" value="1"/>
</dbReference>
<protein>
    <recommendedName>
        <fullName evidence="6">FAS1 domain-containing protein</fullName>
    </recommendedName>
</protein>
<gene>
    <name evidence="7" type="ORF">WG66_2083</name>
</gene>
<dbReference type="AlphaFoldDB" id="A0A0W0GA47"/>
<sequence length="677" mass="75738">MFEGRKAVVQLHIVIVGAGIGGLSAAYCLVQAGHRITVVERAKELKEIGAGIQLTPNSTRLLMRWGLGRKLEEIAGSDRCEATLIFRCKSFVMFGQPYGKAFERQCGGASMYQMHRADLQKMLYELASPHMTLRLGSEVAFIDSSAPSVTLKSGEILSGDLVVGADGIHSIVRRVLGSPQEPEPTHDSTYRYLIPADEMLADPELRPLIETSSLASWLGPEKHVVGYGIRGKSLYNMAVHVPEPEFQVPGVYTTKGNPNHMRAAYDKEGENWDPRVRKLLSLAKSDHVLKFKSLHCKPLDTWVHPAGRVTLLGDACHSFPSHYAQGSALAIEDAAVLGNLFSRLTDHSQIKSLLEAYEAIRRPRASATWLDTMERQVWLHYRDGSNQEARDAGIKDTKIFKHRREHEATIPILCANPYGYDADEVVDIWWKQNCGNREGPGRRWRCPLSKYCLPISRYDIVILHCYDHMRLQHLALFFIPLVTAKFHPGHRGDERSPLRNQQIPMVFDEPEYTPQVKTQPTLADLLTIEASSSIFYSYARELELSKLLNDESARLTLLVPTNKAVVALPRKPHQDPETKDDAVISEEEFDKLSKRNVERWVSAHIIPESLNALEHKSYSTLLDGKLVTFSASGKGSDTNAPSWQNTVVEDGVRIMDTKEASNGVIYILDGTISVETS</sequence>
<feature type="domain" description="FAS1" evidence="6">
    <location>
        <begin position="519"/>
        <end position="672"/>
    </location>
</feature>
<keyword evidence="4" id="KW-0560">Oxidoreductase</keyword>
<dbReference type="InterPro" id="IPR036378">
    <property type="entry name" value="FAS1_dom_sf"/>
</dbReference>
<dbReference type="SUPFAM" id="SSF51905">
    <property type="entry name" value="FAD/NAD(P)-binding domain"/>
    <property type="match status" value="1"/>
</dbReference>
<dbReference type="Gene3D" id="3.50.50.60">
    <property type="entry name" value="FAD/NAD(P)-binding domain"/>
    <property type="match status" value="1"/>
</dbReference>
<evidence type="ECO:0000256" key="4">
    <source>
        <dbReference type="ARBA" id="ARBA00023002"/>
    </source>
</evidence>
<comment type="caution">
    <text evidence="7">The sequence shown here is derived from an EMBL/GenBank/DDBJ whole genome shotgun (WGS) entry which is preliminary data.</text>
</comment>
<dbReference type="SMART" id="SM00554">
    <property type="entry name" value="FAS1"/>
    <property type="match status" value="1"/>
</dbReference>
<dbReference type="InterPro" id="IPR000782">
    <property type="entry name" value="FAS1_domain"/>
</dbReference>
<dbReference type="InterPro" id="IPR036188">
    <property type="entry name" value="FAD/NAD-bd_sf"/>
</dbReference>
<dbReference type="PANTHER" id="PTHR13789">
    <property type="entry name" value="MONOOXYGENASE"/>
    <property type="match status" value="1"/>
</dbReference>
<dbReference type="Gene3D" id="2.30.180.10">
    <property type="entry name" value="FAS1 domain"/>
    <property type="match status" value="1"/>
</dbReference>
<dbReference type="InterPro" id="IPR002938">
    <property type="entry name" value="FAD-bd"/>
</dbReference>
<dbReference type="Pfam" id="PF01494">
    <property type="entry name" value="FAD_binding_3"/>
    <property type="match status" value="1"/>
</dbReference>
<evidence type="ECO:0000256" key="2">
    <source>
        <dbReference type="ARBA" id="ARBA00022630"/>
    </source>
</evidence>
<dbReference type="GO" id="GO:0071949">
    <property type="term" value="F:FAD binding"/>
    <property type="evidence" value="ECO:0007669"/>
    <property type="project" value="InterPro"/>
</dbReference>
<evidence type="ECO:0000256" key="3">
    <source>
        <dbReference type="ARBA" id="ARBA00022827"/>
    </source>
</evidence>
<dbReference type="Proteomes" id="UP000054988">
    <property type="component" value="Unassembled WGS sequence"/>
</dbReference>
<dbReference type="EMBL" id="LATX01000716">
    <property type="protein sequence ID" value="KTB45400.1"/>
    <property type="molecule type" value="Genomic_DNA"/>
</dbReference>
<dbReference type="GO" id="GO:0004497">
    <property type="term" value="F:monooxygenase activity"/>
    <property type="evidence" value="ECO:0007669"/>
    <property type="project" value="UniProtKB-KW"/>
</dbReference>
<keyword evidence="5" id="KW-0503">Monooxygenase</keyword>
<evidence type="ECO:0000256" key="5">
    <source>
        <dbReference type="ARBA" id="ARBA00023033"/>
    </source>
</evidence>
<accession>A0A0W0GA47</accession>
<organism evidence="7 8">
    <name type="scientific">Moniliophthora roreri</name>
    <name type="common">Frosty pod rot fungus</name>
    <name type="synonym">Monilia roreri</name>
    <dbReference type="NCBI Taxonomy" id="221103"/>
    <lineage>
        <taxon>Eukaryota</taxon>
        <taxon>Fungi</taxon>
        <taxon>Dikarya</taxon>
        <taxon>Basidiomycota</taxon>
        <taxon>Agaricomycotina</taxon>
        <taxon>Agaricomycetes</taxon>
        <taxon>Agaricomycetidae</taxon>
        <taxon>Agaricales</taxon>
        <taxon>Marasmiineae</taxon>
        <taxon>Marasmiaceae</taxon>
        <taxon>Moniliophthora</taxon>
    </lineage>
</organism>